<dbReference type="InterPro" id="IPR037634">
    <property type="entry name" value="Smaug_SAM"/>
</dbReference>
<dbReference type="GO" id="GO:0003729">
    <property type="term" value="F:mRNA binding"/>
    <property type="evidence" value="ECO:0007669"/>
    <property type="project" value="TreeGrafter"/>
</dbReference>
<evidence type="ECO:0000256" key="10">
    <source>
        <dbReference type="ARBA" id="ARBA00034102"/>
    </source>
</evidence>
<dbReference type="GO" id="GO:0030371">
    <property type="term" value="F:translation repressor activity"/>
    <property type="evidence" value="ECO:0007669"/>
    <property type="project" value="InterPro"/>
</dbReference>
<feature type="domain" description="SAM" evidence="14">
    <location>
        <begin position="293"/>
        <end position="354"/>
    </location>
</feature>
<evidence type="ECO:0000256" key="8">
    <source>
        <dbReference type="ARBA" id="ARBA00023018"/>
    </source>
</evidence>
<dbReference type="InterPro" id="IPR050897">
    <property type="entry name" value="SMAUG/VTS1_RNA-bind"/>
</dbReference>
<organism evidence="15 16">
    <name type="scientific">Gasterosteus aculeatus aculeatus</name>
    <name type="common">three-spined stickleback</name>
    <dbReference type="NCBI Taxonomy" id="481459"/>
    <lineage>
        <taxon>Eukaryota</taxon>
        <taxon>Metazoa</taxon>
        <taxon>Chordata</taxon>
        <taxon>Craniata</taxon>
        <taxon>Vertebrata</taxon>
        <taxon>Euteleostomi</taxon>
        <taxon>Actinopterygii</taxon>
        <taxon>Neopterygii</taxon>
        <taxon>Teleostei</taxon>
        <taxon>Neoteleostei</taxon>
        <taxon>Acanthomorphata</taxon>
        <taxon>Eupercaria</taxon>
        <taxon>Perciformes</taxon>
        <taxon>Cottioidei</taxon>
        <taxon>Gasterosteales</taxon>
        <taxon>Gasterosteidae</taxon>
        <taxon>Gasterosteus</taxon>
    </lineage>
</organism>
<feature type="region of interest" description="Disordered" evidence="13">
    <location>
        <begin position="163"/>
        <end position="183"/>
    </location>
</feature>
<dbReference type="STRING" id="69293.ENSGACP00000022889"/>
<dbReference type="Gene3D" id="1.25.40.170">
    <property type="entry name" value="Smaug, PHAT domain"/>
    <property type="match status" value="1"/>
</dbReference>
<dbReference type="GO" id="GO:0030425">
    <property type="term" value="C:dendrite"/>
    <property type="evidence" value="ECO:0007669"/>
    <property type="project" value="UniProtKB-SubCell"/>
</dbReference>
<sequence length="669" mass="72754">MMFRDQVGVLASWFKGWNECEQTVALLSLLKRVSRTQARFLQLCLEHSLAECTELQALKGEAKQPQGLISQWQGESKERVISLVLTHLPLLKPGNVEAKGEYMRLLPRILAHTIEHGRHLEESRQLLSYALIHPATSLEDRSALALWLNHLEERAARYGSDDRLNGWQSARDSGPGGWQQQQGCENGHLLLYPSSSVPTTINAVGTGGGGSQQHSPLKRSVSLTPPMSGPSNQPLGPVWLSQEDLRAARGPAPDHAPLSPQSSIASSGSGGSEHLEEAGLGGGSGLHRSSFHDDGSGMRDVPAWLKSLRLHKYAALFSTMTYDEMMSLTEEQLEKVTKGARHKIVISILKLKERQNLLRSLEKDVLEGSNLRTPLQELHQMIATPIKAFGGGEGASLQRSLLGHEGKSAAPGAHLTGVGGGEAESGGSIIAEGDLPGQFTRVMGKVCTQLLVSRSDEDNISSYLQLIDKCLVHESFTEAQKKRLLSWKQQVQRLFRSIPRKTILDLAGYRSQRSRFGQSNSLPTAGCVGGGVSARRSLRQFQMPSRSLPGARPLLGSGGLLGPTPRSSSSIPTGPKQGRQGLWFANPGGSNSMPSRTHSSVQRTRSLPVHTTPQTMVMFHHADLQLPVTEPDINNRLESLCLSMTEHALGGKLPSDNMRRHSHVVMVTG</sequence>
<dbReference type="OMA" id="DGILCAC"/>
<keyword evidence="6" id="KW-0771">Synaptosome</keyword>
<evidence type="ECO:0000313" key="15">
    <source>
        <dbReference type="Ensembl" id="ENSGACP00000022889.3"/>
    </source>
</evidence>
<protein>
    <recommendedName>
        <fullName evidence="11">Protein Smaug homolog 1</fullName>
    </recommendedName>
    <alternativeName>
        <fullName evidence="12">Sterile alpha motif domain-containing protein 4A</fullName>
    </alternativeName>
</protein>
<dbReference type="Proteomes" id="UP000007635">
    <property type="component" value="Chromosome II"/>
</dbReference>
<evidence type="ECO:0000256" key="11">
    <source>
        <dbReference type="ARBA" id="ARBA00041183"/>
    </source>
</evidence>
<dbReference type="eggNOG" id="KOG3791">
    <property type="taxonomic scope" value="Eukaryota"/>
</dbReference>
<dbReference type="CDD" id="cd09557">
    <property type="entry name" value="SAM_Smaug"/>
    <property type="match status" value="1"/>
</dbReference>
<dbReference type="InterPro" id="IPR037093">
    <property type="entry name" value="PHAT_dom_sf"/>
</dbReference>
<evidence type="ECO:0000256" key="2">
    <source>
        <dbReference type="ARBA" id="ARBA00004496"/>
    </source>
</evidence>
<comment type="similarity">
    <text evidence="3">Belongs to the SMAUG family.</text>
</comment>
<dbReference type="SMART" id="SM00454">
    <property type="entry name" value="SAM"/>
    <property type="match status" value="1"/>
</dbReference>
<evidence type="ECO:0000256" key="4">
    <source>
        <dbReference type="ARBA" id="ARBA00022490"/>
    </source>
</evidence>
<dbReference type="InterPro" id="IPR058599">
    <property type="entry name" value="PHAT_Smg/ZCCHC2-like"/>
</dbReference>
<evidence type="ECO:0000256" key="3">
    <source>
        <dbReference type="ARBA" id="ARBA00008232"/>
    </source>
</evidence>
<dbReference type="SUPFAM" id="SSF47769">
    <property type="entry name" value="SAM/Pointed domain"/>
    <property type="match status" value="1"/>
</dbReference>
<dbReference type="GO" id="GO:0045202">
    <property type="term" value="C:synapse"/>
    <property type="evidence" value="ECO:0007669"/>
    <property type="project" value="UniProtKB-SubCell"/>
</dbReference>
<keyword evidence="7" id="KW-0810">Translation regulation</keyword>
<dbReference type="FunFam" id="1.10.150.50:FF:000013">
    <property type="entry name" value="Protein Smaug homolog 1 isoform 2"/>
    <property type="match status" value="1"/>
</dbReference>
<evidence type="ECO:0000256" key="1">
    <source>
        <dbReference type="ARBA" id="ARBA00004279"/>
    </source>
</evidence>
<dbReference type="InParanoid" id="G3PZ49"/>
<evidence type="ECO:0000256" key="5">
    <source>
        <dbReference type="ARBA" id="ARBA00022491"/>
    </source>
</evidence>
<dbReference type="GeneTree" id="ENSGT00940000157933"/>
<reference evidence="15 16" key="1">
    <citation type="journal article" date="2021" name="G3 (Bethesda)">
        <title>Improved contiguity of the threespine stickleback genome using long-read sequencing.</title>
        <authorList>
            <person name="Nath S."/>
            <person name="Shaw D.E."/>
            <person name="White M.A."/>
        </authorList>
    </citation>
    <scope>NUCLEOTIDE SEQUENCE [LARGE SCALE GENOMIC DNA]</scope>
    <source>
        <strain evidence="15 16">Lake Benthic</strain>
    </source>
</reference>
<evidence type="ECO:0000256" key="12">
    <source>
        <dbReference type="ARBA" id="ARBA00041298"/>
    </source>
</evidence>
<proteinExistence type="inferred from homology"/>
<evidence type="ECO:0000256" key="13">
    <source>
        <dbReference type="SAM" id="MobiDB-lite"/>
    </source>
</evidence>
<dbReference type="AlphaFoldDB" id="G3PZ49"/>
<evidence type="ECO:0000259" key="14">
    <source>
        <dbReference type="SMART" id="SM00454"/>
    </source>
</evidence>
<evidence type="ECO:0000256" key="9">
    <source>
        <dbReference type="ARBA" id="ARBA00023273"/>
    </source>
</evidence>
<dbReference type="PANTHER" id="PTHR12515">
    <property type="entry name" value="STERILE ALPHA MOTIF DOMAIN CONTAINING PROTEIN 4-RELATED"/>
    <property type="match status" value="1"/>
</dbReference>
<evidence type="ECO:0000256" key="6">
    <source>
        <dbReference type="ARBA" id="ARBA00022599"/>
    </source>
</evidence>
<dbReference type="Ensembl" id="ENSGACT00000022932.3">
    <property type="protein sequence ID" value="ENSGACP00000022889.3"/>
    <property type="gene ID" value="ENSGACG00000017331.3"/>
</dbReference>
<dbReference type="GO" id="GO:0000932">
    <property type="term" value="C:P-body"/>
    <property type="evidence" value="ECO:0007669"/>
    <property type="project" value="TreeGrafter"/>
</dbReference>
<dbReference type="Gene3D" id="1.10.150.50">
    <property type="entry name" value="Transcription Factor, Ets-1"/>
    <property type="match status" value="1"/>
</dbReference>
<evidence type="ECO:0000313" key="16">
    <source>
        <dbReference type="Proteomes" id="UP000007635"/>
    </source>
</evidence>
<dbReference type="Pfam" id="PF00536">
    <property type="entry name" value="SAM_1"/>
    <property type="match status" value="1"/>
</dbReference>
<keyword evidence="4" id="KW-0963">Cytoplasm</keyword>
<dbReference type="GO" id="GO:0000289">
    <property type="term" value="P:nuclear-transcribed mRNA poly(A) tail shortening"/>
    <property type="evidence" value="ECO:0007669"/>
    <property type="project" value="TreeGrafter"/>
</dbReference>
<accession>G3PZ49</accession>
<dbReference type="InterPro" id="IPR013761">
    <property type="entry name" value="SAM/pointed_sf"/>
</dbReference>
<feature type="compositionally biased region" description="Polar residues" evidence="13">
    <location>
        <begin position="221"/>
        <end position="234"/>
    </location>
</feature>
<feature type="compositionally biased region" description="Polar residues" evidence="13">
    <location>
        <begin position="588"/>
        <end position="605"/>
    </location>
</feature>
<feature type="region of interest" description="Disordered" evidence="13">
    <location>
        <begin position="201"/>
        <end position="295"/>
    </location>
</feature>
<dbReference type="PANTHER" id="PTHR12515:SF8">
    <property type="entry name" value="PROTEIN SMAUG HOMOLOG 1"/>
    <property type="match status" value="1"/>
</dbReference>
<reference evidence="15" key="2">
    <citation type="submission" date="2025-08" db="UniProtKB">
        <authorList>
            <consortium name="Ensembl"/>
        </authorList>
    </citation>
    <scope>IDENTIFICATION</scope>
</reference>
<keyword evidence="9" id="KW-0966">Cell projection</keyword>
<keyword evidence="16" id="KW-1185">Reference proteome</keyword>
<keyword evidence="8" id="KW-0770">Synapse</keyword>
<name>G3PZ49_GASAC</name>
<dbReference type="Pfam" id="PF26034">
    <property type="entry name" value="PHAT_SMAUG"/>
    <property type="match status" value="1"/>
</dbReference>
<feature type="region of interest" description="Disordered" evidence="13">
    <location>
        <begin position="544"/>
        <end position="605"/>
    </location>
</feature>
<dbReference type="InterPro" id="IPR001660">
    <property type="entry name" value="SAM"/>
</dbReference>
<keyword evidence="5" id="KW-0678">Repressor</keyword>
<evidence type="ECO:0000256" key="7">
    <source>
        <dbReference type="ARBA" id="ARBA00022845"/>
    </source>
</evidence>
<comment type="subcellular location">
    <subcellularLocation>
        <location evidence="1">Cell projection</location>
        <location evidence="1">Dendrite</location>
    </subcellularLocation>
    <subcellularLocation>
        <location evidence="2">Cytoplasm</location>
    </subcellularLocation>
    <subcellularLocation>
        <location evidence="10">Synapse</location>
        <location evidence="10">Synaptosome</location>
    </subcellularLocation>
</comment>
<reference evidence="15" key="3">
    <citation type="submission" date="2025-09" db="UniProtKB">
        <authorList>
            <consortium name="Ensembl"/>
        </authorList>
    </citation>
    <scope>IDENTIFICATION</scope>
</reference>
<dbReference type="Bgee" id="ENSGACG00000017331">
    <property type="expression patterns" value="Expressed in muscle tissue and 10 other cell types or tissues"/>
</dbReference>